<evidence type="ECO:0000256" key="9">
    <source>
        <dbReference type="SAM" id="SignalP"/>
    </source>
</evidence>
<evidence type="ECO:0000256" key="2">
    <source>
        <dbReference type="ARBA" id="ARBA00022729"/>
    </source>
</evidence>
<evidence type="ECO:0000256" key="5">
    <source>
        <dbReference type="ARBA" id="ARBA00023237"/>
    </source>
</evidence>
<feature type="chain" id="PRO_5013131670" description="Peptidoglycan-associated lipoprotein" evidence="9">
    <location>
        <begin position="22"/>
        <end position="155"/>
    </location>
</feature>
<dbReference type="CDD" id="cd07185">
    <property type="entry name" value="OmpA_C-like"/>
    <property type="match status" value="1"/>
</dbReference>
<comment type="similarity">
    <text evidence="8">Belongs to the Pal lipoprotein family.</text>
</comment>
<dbReference type="AlphaFoldDB" id="A0A1K1LF33"/>
<evidence type="ECO:0000256" key="7">
    <source>
        <dbReference type="ARBA" id="ARBA00023306"/>
    </source>
</evidence>
<evidence type="ECO:0000313" key="11">
    <source>
        <dbReference type="EMBL" id="SFV73312.1"/>
    </source>
</evidence>
<evidence type="ECO:0000256" key="4">
    <source>
        <dbReference type="ARBA" id="ARBA00023139"/>
    </source>
</evidence>
<dbReference type="KEGG" id="dpg:DESPIGER_1467"/>
<dbReference type="InterPro" id="IPR050330">
    <property type="entry name" value="Bact_OuterMem_StrucFunc"/>
</dbReference>
<gene>
    <name evidence="8" type="primary">pal</name>
    <name evidence="11" type="ORF">DESPIGER_1467</name>
</gene>
<sequence>MKRYALILALVMALAAGFGCAKKTQDATGDVDDMSPEMRAAIQQITDGRVLFAFDKFDIQPQYKDMLTAKAELMKKYPSIRVRIEGNCDERGTQEYNLALGERRARAAYDYMVRLGVNPGQLEMISYGKEKPAVQGTGESVWAQNRRDDFCVIAH</sequence>
<reference evidence="12" key="1">
    <citation type="submission" date="2016-10" db="EMBL/GenBank/DDBJ databases">
        <authorList>
            <person name="Wegmann U."/>
        </authorList>
    </citation>
    <scope>NUCLEOTIDE SEQUENCE [LARGE SCALE GENOMIC DNA]</scope>
</reference>
<dbReference type="Gene3D" id="3.30.1330.60">
    <property type="entry name" value="OmpA-like domain"/>
    <property type="match status" value="1"/>
</dbReference>
<protein>
    <recommendedName>
        <fullName evidence="8">Peptidoglycan-associated lipoprotein</fullName>
        <shortName evidence="8">PAL</shortName>
    </recommendedName>
</protein>
<dbReference type="PRINTS" id="PR01021">
    <property type="entry name" value="OMPADOMAIN"/>
</dbReference>
<dbReference type="GO" id="GO:0051301">
    <property type="term" value="P:cell division"/>
    <property type="evidence" value="ECO:0007669"/>
    <property type="project" value="UniProtKB-KW"/>
</dbReference>
<dbReference type="PANTHER" id="PTHR30329:SF21">
    <property type="entry name" value="LIPOPROTEIN YIAD-RELATED"/>
    <property type="match status" value="1"/>
</dbReference>
<keyword evidence="6 8" id="KW-0449">Lipoprotein</keyword>
<keyword evidence="2 8" id="KW-0732">Signal</keyword>
<organism evidence="11 12">
    <name type="scientific">Desulfovibrio piger</name>
    <dbReference type="NCBI Taxonomy" id="901"/>
    <lineage>
        <taxon>Bacteria</taxon>
        <taxon>Pseudomonadati</taxon>
        <taxon>Thermodesulfobacteriota</taxon>
        <taxon>Desulfovibrionia</taxon>
        <taxon>Desulfovibrionales</taxon>
        <taxon>Desulfovibrionaceae</taxon>
        <taxon>Desulfovibrio</taxon>
    </lineage>
</organism>
<keyword evidence="5 8" id="KW-0998">Cell outer membrane</keyword>
<keyword evidence="12" id="KW-1185">Reference proteome</keyword>
<dbReference type="Proteomes" id="UP000186323">
    <property type="component" value="Chromosome I"/>
</dbReference>
<dbReference type="InterPro" id="IPR014169">
    <property type="entry name" value="Pal_lipo_C"/>
</dbReference>
<dbReference type="InterPro" id="IPR039001">
    <property type="entry name" value="Pal"/>
</dbReference>
<feature type="domain" description="OmpA-like" evidence="10">
    <location>
        <begin position="39"/>
        <end position="155"/>
    </location>
</feature>
<dbReference type="HAMAP" id="MF_02204">
    <property type="entry name" value="Pal"/>
    <property type="match status" value="1"/>
</dbReference>
<accession>A0A1K1LF33</accession>
<dbReference type="PROSITE" id="PS51123">
    <property type="entry name" value="OMPA_2"/>
    <property type="match status" value="1"/>
</dbReference>
<dbReference type="PANTHER" id="PTHR30329">
    <property type="entry name" value="STATOR ELEMENT OF FLAGELLAR MOTOR COMPLEX"/>
    <property type="match status" value="1"/>
</dbReference>
<name>A0A1K1LF33_9BACT</name>
<evidence type="ECO:0000256" key="3">
    <source>
        <dbReference type="ARBA" id="ARBA00023136"/>
    </source>
</evidence>
<comment type="subcellular location">
    <subcellularLocation>
        <location evidence="8">Cell outer membrane</location>
        <topology evidence="8">Lipid-anchor</topology>
    </subcellularLocation>
</comment>
<feature type="signal peptide" evidence="9">
    <location>
        <begin position="1"/>
        <end position="21"/>
    </location>
</feature>
<dbReference type="InterPro" id="IPR006664">
    <property type="entry name" value="OMP_bac"/>
</dbReference>
<dbReference type="EMBL" id="LT630450">
    <property type="protein sequence ID" value="SFV73312.1"/>
    <property type="molecule type" value="Genomic_DNA"/>
</dbReference>
<dbReference type="PROSITE" id="PS51257">
    <property type="entry name" value="PROKAR_LIPOPROTEIN"/>
    <property type="match status" value="1"/>
</dbReference>
<dbReference type="SUPFAM" id="SSF103088">
    <property type="entry name" value="OmpA-like"/>
    <property type="match status" value="1"/>
</dbReference>
<proteinExistence type="inferred from homology"/>
<keyword evidence="1" id="KW-0132">Cell division</keyword>
<keyword evidence="3 8" id="KW-0472">Membrane</keyword>
<dbReference type="RefSeq" id="WP_072334924.1">
    <property type="nucleotide sequence ID" value="NZ_CALJDE010000049.1"/>
</dbReference>
<evidence type="ECO:0000256" key="1">
    <source>
        <dbReference type="ARBA" id="ARBA00022618"/>
    </source>
</evidence>
<evidence type="ECO:0000259" key="10">
    <source>
        <dbReference type="PROSITE" id="PS51123"/>
    </source>
</evidence>
<evidence type="ECO:0000256" key="6">
    <source>
        <dbReference type="ARBA" id="ARBA00023288"/>
    </source>
</evidence>
<dbReference type="InterPro" id="IPR036737">
    <property type="entry name" value="OmpA-like_sf"/>
</dbReference>
<keyword evidence="7" id="KW-0131">Cell cycle</keyword>
<evidence type="ECO:0000313" key="12">
    <source>
        <dbReference type="Proteomes" id="UP000186323"/>
    </source>
</evidence>
<dbReference type="Pfam" id="PF00691">
    <property type="entry name" value="OmpA"/>
    <property type="match status" value="1"/>
</dbReference>
<evidence type="ECO:0000256" key="8">
    <source>
        <dbReference type="HAMAP-Rule" id="MF_02204"/>
    </source>
</evidence>
<dbReference type="InterPro" id="IPR006665">
    <property type="entry name" value="OmpA-like"/>
</dbReference>
<keyword evidence="4 8" id="KW-0564">Palmitate</keyword>
<dbReference type="GO" id="GO:0009279">
    <property type="term" value="C:cell outer membrane"/>
    <property type="evidence" value="ECO:0007669"/>
    <property type="project" value="UniProtKB-SubCell"/>
</dbReference>
<dbReference type="OrthoDB" id="9809164at2"/>
<dbReference type="NCBIfam" id="TIGR02802">
    <property type="entry name" value="Pal_lipo"/>
    <property type="match status" value="1"/>
</dbReference>